<feature type="compositionally biased region" description="Polar residues" evidence="1">
    <location>
        <begin position="357"/>
        <end position="368"/>
    </location>
</feature>
<accession>A0A3M7MBV7</accession>
<evidence type="ECO:0000313" key="4">
    <source>
        <dbReference type="Proteomes" id="UP000265663"/>
    </source>
</evidence>
<reference evidence="3 4" key="1">
    <citation type="journal article" date="2014" name="PLoS ONE">
        <title>De novo Genome Assembly of the Fungal Plant Pathogen Pyrenophora semeniperda.</title>
        <authorList>
            <person name="Soliai M.M."/>
            <person name="Meyer S.E."/>
            <person name="Udall J.A."/>
            <person name="Elzinga D.E."/>
            <person name="Hermansen R.A."/>
            <person name="Bodily P.M."/>
            <person name="Hart A.A."/>
            <person name="Coleman C.E."/>
        </authorList>
    </citation>
    <scope>NUCLEOTIDE SEQUENCE [LARGE SCALE GENOMIC DNA]</scope>
    <source>
        <strain evidence="3 4">CCB06</strain>
        <tissue evidence="3">Mycelium</tissue>
    </source>
</reference>
<proteinExistence type="predicted"/>
<evidence type="ECO:0000259" key="2">
    <source>
        <dbReference type="Pfam" id="PF06985"/>
    </source>
</evidence>
<dbReference type="PANTHER" id="PTHR24148:SF73">
    <property type="entry name" value="HET DOMAIN PROTEIN (AFU_ORTHOLOGUE AFUA_8G01020)"/>
    <property type="match status" value="1"/>
</dbReference>
<dbReference type="PANTHER" id="PTHR24148">
    <property type="entry name" value="ANKYRIN REPEAT DOMAIN-CONTAINING PROTEIN 39 HOMOLOG-RELATED"/>
    <property type="match status" value="1"/>
</dbReference>
<feature type="compositionally biased region" description="Polar residues" evidence="1">
    <location>
        <begin position="340"/>
        <end position="350"/>
    </location>
</feature>
<feature type="domain" description="Heterokaryon incompatibility" evidence="2">
    <location>
        <begin position="60"/>
        <end position="148"/>
    </location>
</feature>
<dbReference type="Pfam" id="PF06985">
    <property type="entry name" value="HET"/>
    <property type="match status" value="2"/>
</dbReference>
<dbReference type="InterPro" id="IPR010730">
    <property type="entry name" value="HET"/>
</dbReference>
<dbReference type="InterPro" id="IPR052895">
    <property type="entry name" value="HetReg/Transcr_Mod"/>
</dbReference>
<dbReference type="AlphaFoldDB" id="A0A3M7MBV7"/>
<evidence type="ECO:0000256" key="1">
    <source>
        <dbReference type="SAM" id="MobiDB-lite"/>
    </source>
</evidence>
<dbReference type="Proteomes" id="UP000265663">
    <property type="component" value="Unassembled WGS sequence"/>
</dbReference>
<gene>
    <name evidence="3" type="ORF">GMOD_00006982</name>
</gene>
<evidence type="ECO:0000313" key="3">
    <source>
        <dbReference type="EMBL" id="RMZ71995.1"/>
    </source>
</evidence>
<name>A0A3M7MBV7_9PLEO</name>
<feature type="region of interest" description="Disordered" evidence="1">
    <location>
        <begin position="335"/>
        <end position="390"/>
    </location>
</feature>
<feature type="domain" description="Heterokaryon incompatibility" evidence="2">
    <location>
        <begin position="498"/>
        <end position="665"/>
    </location>
</feature>
<organism evidence="3 4">
    <name type="scientific">Pyrenophora seminiperda CCB06</name>
    <dbReference type="NCBI Taxonomy" id="1302712"/>
    <lineage>
        <taxon>Eukaryota</taxon>
        <taxon>Fungi</taxon>
        <taxon>Dikarya</taxon>
        <taxon>Ascomycota</taxon>
        <taxon>Pezizomycotina</taxon>
        <taxon>Dothideomycetes</taxon>
        <taxon>Pleosporomycetidae</taxon>
        <taxon>Pleosporales</taxon>
        <taxon>Pleosporineae</taxon>
        <taxon>Pleosporaceae</taxon>
        <taxon>Pyrenophora</taxon>
    </lineage>
</organism>
<dbReference type="EMBL" id="KE747829">
    <property type="protein sequence ID" value="RMZ71995.1"/>
    <property type="molecule type" value="Genomic_DNA"/>
</dbReference>
<keyword evidence="4" id="KW-1185">Reference proteome</keyword>
<dbReference type="OrthoDB" id="5416609at2759"/>
<sequence length="828" mass="93449">MLAGGARSSGGACKMAGLAGPPSCAKIQLILLQPAESHDAPILCEQIGFDAIDAVSIPPFVALSYFVRDNAQSPRTAVVVDGQNVDVPNTLAAALRHIRSTEDPLYTWIDPLCTGNLEPGDPEDVIKQNFDIYSKSNRVIIWVDDTTPPIQQQIAMLSVNRIYAVGEPVMRTEALEFFLKLPLTTSTLCHCQPLFSKPWWHWQRVEALLDLDLGPKTLFCYGQYQLTWAHFVSLVHTFQFTLLRVDVDYPVWLDQVLLQIPGNIPEMFKEPFRSQVEGPVSSVDNSVWGCGPLFAHPQDILYWVSSPLEEHNAGRNLSRMSTRLCNRYRRRCRRKHAGTEATTQKGSTSTPDEDGTSKATTQKDSNSTSDEDGTPEAATQGSTSTSDEDGTSDAALQLWLSVLSQRARYIGDEETTNILQSALASMESQGGSDTSTLSERLADINQPYIYRALSPGQQEIRVLLLHPSCNRDAELRCDLFPLDIEYWLGAQAVERLPYMALSYTWGPSDPAQFICLGERQKRITPSLFKALQEFRDPCVPVLLWVDAVCIDQSNITEKNHQVGMMGMVYTHAGCVLAWIDDSEEVQWEYAVDPQIELDRLRLVMDSFSYIEIIQFSALYKVGRCDVRNQPSLAEILKAIPNFNFIHSLNTIFRRNYWTRVWTMQEILLSHNVLVCYGGYTVYFQTILFFFGKICDWIYPLESMDYADRSIDNTQFMSFLHVYSDIVHGKSPSLLQAMLMSRERHATVRHDHIYGILGVADREQSEQFIPDYGSTLFSVSHDIFRRVVLAEENLDILSACEIRNHYSADPIVSDNFVALHVYLSSMSLT</sequence>
<protein>
    <submittedName>
        <fullName evidence="3">Heterokaryon incompatibility</fullName>
    </submittedName>
</protein>